<dbReference type="EMBL" id="QPFP01000007">
    <property type="protein sequence ID" value="TEB35359.1"/>
    <property type="molecule type" value="Genomic_DNA"/>
</dbReference>
<accession>A0A4Y7TPB5</accession>
<evidence type="ECO:0000313" key="2">
    <source>
        <dbReference type="Proteomes" id="UP000298030"/>
    </source>
</evidence>
<protein>
    <submittedName>
        <fullName evidence="1">Uncharacterized protein</fullName>
    </submittedName>
</protein>
<sequence length="192" mass="21253">MTEKCPTPSYSLRLHGGNKPSWLNLGYRPDNGRHTTRLMKVLELGVAITDLCSNRTPSAGVPTSLETRVWNGRRRMATGPPPSTLWSGDPCEGNDPCRFSVPVLIILDLNDVLCSDCAFPDLRSSTFTNILTVLVESLKISGSRSFWQDSDLRTPPSTMRVVVDSALWRVYRITFLVAVTVINVELNKSSVS</sequence>
<dbReference type="Proteomes" id="UP000298030">
    <property type="component" value="Unassembled WGS sequence"/>
</dbReference>
<reference evidence="1 2" key="1">
    <citation type="journal article" date="2019" name="Nat. Ecol. Evol.">
        <title>Megaphylogeny resolves global patterns of mushroom evolution.</title>
        <authorList>
            <person name="Varga T."/>
            <person name="Krizsan K."/>
            <person name="Foldi C."/>
            <person name="Dima B."/>
            <person name="Sanchez-Garcia M."/>
            <person name="Sanchez-Ramirez S."/>
            <person name="Szollosi G.J."/>
            <person name="Szarkandi J.G."/>
            <person name="Papp V."/>
            <person name="Albert L."/>
            <person name="Andreopoulos W."/>
            <person name="Angelini C."/>
            <person name="Antonin V."/>
            <person name="Barry K.W."/>
            <person name="Bougher N.L."/>
            <person name="Buchanan P."/>
            <person name="Buyck B."/>
            <person name="Bense V."/>
            <person name="Catcheside P."/>
            <person name="Chovatia M."/>
            <person name="Cooper J."/>
            <person name="Damon W."/>
            <person name="Desjardin D."/>
            <person name="Finy P."/>
            <person name="Geml J."/>
            <person name="Haridas S."/>
            <person name="Hughes K."/>
            <person name="Justo A."/>
            <person name="Karasinski D."/>
            <person name="Kautmanova I."/>
            <person name="Kiss B."/>
            <person name="Kocsube S."/>
            <person name="Kotiranta H."/>
            <person name="LaButti K.M."/>
            <person name="Lechner B.E."/>
            <person name="Liimatainen K."/>
            <person name="Lipzen A."/>
            <person name="Lukacs Z."/>
            <person name="Mihaltcheva S."/>
            <person name="Morgado L.N."/>
            <person name="Niskanen T."/>
            <person name="Noordeloos M.E."/>
            <person name="Ohm R.A."/>
            <person name="Ortiz-Santana B."/>
            <person name="Ovrebo C."/>
            <person name="Racz N."/>
            <person name="Riley R."/>
            <person name="Savchenko A."/>
            <person name="Shiryaev A."/>
            <person name="Soop K."/>
            <person name="Spirin V."/>
            <person name="Szebenyi C."/>
            <person name="Tomsovsky M."/>
            <person name="Tulloss R.E."/>
            <person name="Uehling J."/>
            <person name="Grigoriev I.V."/>
            <person name="Vagvolgyi C."/>
            <person name="Papp T."/>
            <person name="Martin F.M."/>
            <person name="Miettinen O."/>
            <person name="Hibbett D.S."/>
            <person name="Nagy L.G."/>
        </authorList>
    </citation>
    <scope>NUCLEOTIDE SEQUENCE [LARGE SCALE GENOMIC DNA]</scope>
    <source>
        <strain evidence="1 2">FP101781</strain>
    </source>
</reference>
<comment type="caution">
    <text evidence="1">The sequence shown here is derived from an EMBL/GenBank/DDBJ whole genome shotgun (WGS) entry which is preliminary data.</text>
</comment>
<gene>
    <name evidence="1" type="ORF">FA13DRAFT_1910400</name>
</gene>
<organism evidence="1 2">
    <name type="scientific">Coprinellus micaceus</name>
    <name type="common">Glistening ink-cap mushroom</name>
    <name type="synonym">Coprinus micaceus</name>
    <dbReference type="NCBI Taxonomy" id="71717"/>
    <lineage>
        <taxon>Eukaryota</taxon>
        <taxon>Fungi</taxon>
        <taxon>Dikarya</taxon>
        <taxon>Basidiomycota</taxon>
        <taxon>Agaricomycotina</taxon>
        <taxon>Agaricomycetes</taxon>
        <taxon>Agaricomycetidae</taxon>
        <taxon>Agaricales</taxon>
        <taxon>Agaricineae</taxon>
        <taxon>Psathyrellaceae</taxon>
        <taxon>Coprinellus</taxon>
    </lineage>
</organism>
<keyword evidence="2" id="KW-1185">Reference proteome</keyword>
<evidence type="ECO:0000313" key="1">
    <source>
        <dbReference type="EMBL" id="TEB35359.1"/>
    </source>
</evidence>
<dbReference type="AlphaFoldDB" id="A0A4Y7TPB5"/>
<name>A0A4Y7TPB5_COPMI</name>
<proteinExistence type="predicted"/>